<dbReference type="AlphaFoldDB" id="A0A5C5B939"/>
<evidence type="ECO:0000313" key="2">
    <source>
        <dbReference type="Proteomes" id="UP000313849"/>
    </source>
</evidence>
<keyword evidence="2" id="KW-1185">Reference proteome</keyword>
<evidence type="ECO:0000313" key="1">
    <source>
        <dbReference type="EMBL" id="TNU73039.1"/>
    </source>
</evidence>
<dbReference type="EMBL" id="VENP01000070">
    <property type="protein sequence ID" value="TNU73039.1"/>
    <property type="molecule type" value="Genomic_DNA"/>
</dbReference>
<dbReference type="RefSeq" id="WP_108719457.1">
    <property type="nucleotide sequence ID" value="NZ_VENP01000070.1"/>
</dbReference>
<reference evidence="1 2" key="1">
    <citation type="submission" date="2019-06" db="EMBL/GenBank/DDBJ databases">
        <title>Draft genome sequence of Miniimonas arenae KCTC 19750T isolated from sea sand.</title>
        <authorList>
            <person name="Park S.-J."/>
        </authorList>
    </citation>
    <scope>NUCLEOTIDE SEQUENCE [LARGE SCALE GENOMIC DNA]</scope>
    <source>
        <strain evidence="1 2">KCTC 19750</strain>
    </source>
</reference>
<proteinExistence type="predicted"/>
<dbReference type="Pfam" id="PF21813">
    <property type="entry name" value="DUF6882"/>
    <property type="match status" value="1"/>
</dbReference>
<accession>A0A5C5B939</accession>
<name>A0A5C5B939_9MICO</name>
<sequence length="229" mass="24317">MRSPGLSALIADAAFLAHEAQTHLLETYGEHEGWNVDLVAGTFTFAGEQPATFGVQLLGSAAPGPQSWLWGWANPTGFSDAVLDSANRTRALGEQYRIPELTSAELPFGDEDYGQGPGMALAYDLSLAARVASGRWFAYSGEVGGGTRVWMLLDGLRLPAPSALRTVRVLSEALTTTSIADQRRAVASYATLRGVAWDGTTLRMPDGDIAVTFDDSGRISGLDGDLRPA</sequence>
<dbReference type="InterPro" id="IPR049249">
    <property type="entry name" value="DUF6882"/>
</dbReference>
<organism evidence="1 2">
    <name type="scientific">Miniimonas arenae</name>
    <dbReference type="NCBI Taxonomy" id="676201"/>
    <lineage>
        <taxon>Bacteria</taxon>
        <taxon>Bacillati</taxon>
        <taxon>Actinomycetota</taxon>
        <taxon>Actinomycetes</taxon>
        <taxon>Micrococcales</taxon>
        <taxon>Beutenbergiaceae</taxon>
        <taxon>Miniimonas</taxon>
    </lineage>
</organism>
<comment type="caution">
    <text evidence="1">The sequence shown here is derived from an EMBL/GenBank/DDBJ whole genome shotgun (WGS) entry which is preliminary data.</text>
</comment>
<gene>
    <name evidence="1" type="ORF">FH969_13555</name>
</gene>
<dbReference type="OrthoDB" id="7859927at2"/>
<dbReference type="Proteomes" id="UP000313849">
    <property type="component" value="Unassembled WGS sequence"/>
</dbReference>
<protein>
    <submittedName>
        <fullName evidence="1">Uncharacterized protein</fullName>
    </submittedName>
</protein>